<protein>
    <submittedName>
        <fullName evidence="5">Ribosomal protein L14</fullName>
    </submittedName>
</protein>
<geneLocation type="mitochondrion" evidence="5"/>
<dbReference type="InterPro" id="IPR000218">
    <property type="entry name" value="Ribosomal_uL14"/>
</dbReference>
<keyword evidence="5" id="KW-0496">Mitochondrion</keyword>
<dbReference type="PANTHER" id="PTHR11761">
    <property type="entry name" value="50S/60S RIBOSOMAL PROTEIN L14/L23"/>
    <property type="match status" value="1"/>
</dbReference>
<dbReference type="GO" id="GO:0006412">
    <property type="term" value="P:translation"/>
    <property type="evidence" value="ECO:0007669"/>
    <property type="project" value="InterPro"/>
</dbReference>
<comment type="similarity">
    <text evidence="1 4">Belongs to the universal ribosomal protein uL14 family.</text>
</comment>
<keyword evidence="2 4" id="KW-0689">Ribosomal protein</keyword>
<accession>D2JP80</accession>
<dbReference type="InterPro" id="IPR036853">
    <property type="entry name" value="Ribosomal_uL14_sf"/>
</dbReference>
<keyword evidence="3 4" id="KW-0687">Ribonucleoprotein</keyword>
<evidence type="ECO:0000313" key="5">
    <source>
        <dbReference type="EMBL" id="ACX62009.1"/>
    </source>
</evidence>
<dbReference type="EMBL" id="GU002153">
    <property type="protein sequence ID" value="ACX62009.1"/>
    <property type="molecule type" value="Genomic_DNA"/>
</dbReference>
<reference evidence="5" key="1">
    <citation type="journal article" date="2010" name="Curr. Genet.">
        <title>Complete sequence of the mitochondrial genome of a diatom alga Synedra acus and comparative analysis of diatom mitochondrial genomes.</title>
        <authorList>
            <person name="Ravin N.V."/>
            <person name="Galachyants Y.P."/>
            <person name="Mardanov A.V."/>
            <person name="Beletsky A.V."/>
            <person name="Petrova D.P."/>
            <person name="Sherbakova T.A."/>
            <person name="Zakharova Y.R."/>
            <person name="Likhoshway Y.V."/>
            <person name="Skryabin K.G."/>
            <person name="Grachev M.A."/>
        </authorList>
    </citation>
    <scope>NUCLEOTIDE SEQUENCE [LARGE SCALE GENOMIC DNA]</scope>
</reference>
<dbReference type="AlphaFoldDB" id="D2JP80"/>
<dbReference type="SUPFAM" id="SSF50193">
    <property type="entry name" value="Ribosomal protein L14"/>
    <property type="match status" value="1"/>
</dbReference>
<dbReference type="CDD" id="cd00337">
    <property type="entry name" value="Ribosomal_uL14"/>
    <property type="match status" value="1"/>
</dbReference>
<dbReference type="Gene3D" id="2.40.150.20">
    <property type="entry name" value="Ribosomal protein L14"/>
    <property type="match status" value="1"/>
</dbReference>
<gene>
    <name evidence="5" type="primary">rpl14</name>
</gene>
<evidence type="ECO:0000256" key="1">
    <source>
        <dbReference type="ARBA" id="ARBA00010745"/>
    </source>
</evidence>
<dbReference type="Pfam" id="PF00238">
    <property type="entry name" value="Ribosomal_L14"/>
    <property type="match status" value="1"/>
</dbReference>
<dbReference type="PANTHER" id="PTHR11761:SF3">
    <property type="entry name" value="LARGE RIBOSOMAL SUBUNIT PROTEIN UL14M"/>
    <property type="match status" value="1"/>
</dbReference>
<dbReference type="SMART" id="SM01374">
    <property type="entry name" value="Ribosomal_L14"/>
    <property type="match status" value="1"/>
</dbReference>
<name>D2JP80_9STRA</name>
<evidence type="ECO:0000256" key="3">
    <source>
        <dbReference type="ARBA" id="ARBA00023274"/>
    </source>
</evidence>
<dbReference type="GO" id="GO:0005762">
    <property type="term" value="C:mitochondrial large ribosomal subunit"/>
    <property type="evidence" value="ECO:0007669"/>
    <property type="project" value="TreeGrafter"/>
</dbReference>
<dbReference type="GO" id="GO:0070180">
    <property type="term" value="F:large ribosomal subunit rRNA binding"/>
    <property type="evidence" value="ECO:0007669"/>
    <property type="project" value="TreeGrafter"/>
</dbReference>
<evidence type="ECO:0000256" key="2">
    <source>
        <dbReference type="ARBA" id="ARBA00022980"/>
    </source>
</evidence>
<dbReference type="RefSeq" id="YP_003359461.1">
    <property type="nucleotide sequence ID" value="NC_013710.1"/>
</dbReference>
<dbReference type="HAMAP" id="MF_01367">
    <property type="entry name" value="Ribosomal_uL14"/>
    <property type="match status" value="1"/>
</dbReference>
<organism evidence="5">
    <name type="scientific">Ulnaria acus</name>
    <dbReference type="NCBI Taxonomy" id="1436140"/>
    <lineage>
        <taxon>Eukaryota</taxon>
        <taxon>Sar</taxon>
        <taxon>Stramenopiles</taxon>
        <taxon>Ochrophyta</taxon>
        <taxon>Bacillariophyta</taxon>
        <taxon>Fragilariophyceae</taxon>
        <taxon>Fragilariophycidae</taxon>
        <taxon>Licmophorales</taxon>
        <taxon>Ulnariaceae</taxon>
        <taxon>Ulnaria</taxon>
    </lineage>
</organism>
<proteinExistence type="inferred from homology"/>
<dbReference type="GeneID" id="8690503"/>
<dbReference type="GO" id="GO:0003735">
    <property type="term" value="F:structural constituent of ribosome"/>
    <property type="evidence" value="ECO:0007669"/>
    <property type="project" value="InterPro"/>
</dbReference>
<sequence>MIQQQTILKVTDNSGAKLVKCLKVLGGFKKRFAKIGDALIVSVLSLRANPSKTVKIKKGGIYKALVIRTKRTITMKDNCTYTFHENSVALMNKQNNPLATRLIGPVSLMTKRKHIKFASISAGFF</sequence>
<evidence type="ECO:0000256" key="4">
    <source>
        <dbReference type="RuleBase" id="RU003949"/>
    </source>
</evidence>